<dbReference type="PANTHER" id="PTHR34504:SF2">
    <property type="entry name" value="UPF0150 PROTEIN SSL0259"/>
    <property type="match status" value="1"/>
</dbReference>
<dbReference type="Proteomes" id="UP000178880">
    <property type="component" value="Unassembled WGS sequence"/>
</dbReference>
<evidence type="ECO:0000313" key="2">
    <source>
        <dbReference type="Proteomes" id="UP000178880"/>
    </source>
</evidence>
<dbReference type="InterPro" id="IPR051404">
    <property type="entry name" value="TA_system_antitoxin"/>
</dbReference>
<dbReference type="Pfam" id="PF24113">
    <property type="entry name" value="DUF7387"/>
    <property type="match status" value="1"/>
</dbReference>
<dbReference type="Gene3D" id="3.30.160.250">
    <property type="match status" value="1"/>
</dbReference>
<reference evidence="1 2" key="1">
    <citation type="journal article" date="2016" name="Nat. Commun.">
        <title>Thousands of microbial genomes shed light on interconnected biogeochemical processes in an aquifer system.</title>
        <authorList>
            <person name="Anantharaman K."/>
            <person name="Brown C.T."/>
            <person name="Hug L.A."/>
            <person name="Sharon I."/>
            <person name="Castelle C.J."/>
            <person name="Probst A.J."/>
            <person name="Thomas B.C."/>
            <person name="Singh A."/>
            <person name="Wilkins M.J."/>
            <person name="Karaoz U."/>
            <person name="Brodie E.L."/>
            <person name="Williams K.H."/>
            <person name="Hubbard S.S."/>
            <person name="Banfield J.F."/>
        </authorList>
    </citation>
    <scope>NUCLEOTIDE SEQUENCE [LARGE SCALE GENOMIC DNA]</scope>
</reference>
<evidence type="ECO:0008006" key="3">
    <source>
        <dbReference type="Google" id="ProtNLM"/>
    </source>
</evidence>
<dbReference type="PANTHER" id="PTHR34504">
    <property type="entry name" value="ANTITOXIN HICB"/>
    <property type="match status" value="1"/>
</dbReference>
<dbReference type="AlphaFoldDB" id="A0A1G2CEY4"/>
<comment type="caution">
    <text evidence="1">The sequence shown here is derived from an EMBL/GenBank/DDBJ whole genome shotgun (WGS) entry which is preliminary data.</text>
</comment>
<proteinExistence type="predicted"/>
<organism evidence="1 2">
    <name type="scientific">Candidatus Liptonbacteria bacterium RIFCSPLOWO2_01_FULL_52_25</name>
    <dbReference type="NCBI Taxonomy" id="1798650"/>
    <lineage>
        <taxon>Bacteria</taxon>
        <taxon>Candidatus Liptoniibacteriota</taxon>
    </lineage>
</organism>
<name>A0A1G2CEY4_9BACT</name>
<dbReference type="InterPro" id="IPR035069">
    <property type="entry name" value="TTHA1013/TTHA0281-like"/>
</dbReference>
<dbReference type="SUPFAM" id="SSF143100">
    <property type="entry name" value="TTHA1013/TTHA0281-like"/>
    <property type="match status" value="1"/>
</dbReference>
<evidence type="ECO:0000313" key="1">
    <source>
        <dbReference type="EMBL" id="OGY99771.1"/>
    </source>
</evidence>
<gene>
    <name evidence="1" type="ORF">A2945_02125</name>
</gene>
<protein>
    <recommendedName>
        <fullName evidence="3">HicB-like antitoxin of toxin-antitoxin system domain-containing protein</fullName>
    </recommendedName>
</protein>
<dbReference type="EMBL" id="MHLA01000013">
    <property type="protein sequence ID" value="OGY99771.1"/>
    <property type="molecule type" value="Genomic_DNA"/>
</dbReference>
<accession>A0A1G2CEY4</accession>
<dbReference type="InterPro" id="IPR055811">
    <property type="entry name" value="DUF7387"/>
</dbReference>
<dbReference type="STRING" id="1798650.A2945_02125"/>
<sequence>MSYQSTAIIRRDGKWFTARSLELGVTTQGKTVEEAKKNLREAIELYLEDAPRSRRTLTKEAPLVTSIEVTVRG</sequence>